<keyword evidence="2" id="KW-1185">Reference proteome</keyword>
<dbReference type="EMBL" id="CP112998">
    <property type="protein sequence ID" value="WAC12092.1"/>
    <property type="molecule type" value="Genomic_DNA"/>
</dbReference>
<dbReference type="AlphaFoldDB" id="A0A9E8SPN1"/>
<gene>
    <name evidence="1" type="ORF">ON006_30735</name>
</gene>
<name>A0A9E8SPN1_9BACT</name>
<evidence type="ECO:0008006" key="3">
    <source>
        <dbReference type="Google" id="ProtNLM"/>
    </source>
</evidence>
<dbReference type="KEGG" id="dpf:ON006_30735"/>
<dbReference type="RefSeq" id="WP_244822041.1">
    <property type="nucleotide sequence ID" value="NZ_CP112998.1"/>
</dbReference>
<accession>A0A9E8SPN1</accession>
<sequence length="157" mass="17626">MNELERINSGVDRQPLTKTNNTLTSLEVYDQYGAMAYGIILQIIPQPHLAQEVLVSVFSSPQLLSCNSYPFTFAVCVIKLARAKAVEAKRKLMAIAPVGDDFIHNSDASPQAIFDLAFRQGFTPEEVARKLNISKSEVLRSFHEFFKSYRNANLNTQ</sequence>
<protein>
    <recommendedName>
        <fullName evidence="3">Sigma-70 family RNA polymerase sigma factor</fullName>
    </recommendedName>
</protein>
<evidence type="ECO:0000313" key="2">
    <source>
        <dbReference type="Proteomes" id="UP001164653"/>
    </source>
</evidence>
<reference evidence="1" key="1">
    <citation type="submission" date="2022-11" db="EMBL/GenBank/DDBJ databases">
        <title>Dyadobacter pollutisoli sp. nov., isolated from plastic dumped soil.</title>
        <authorList>
            <person name="Kim J.M."/>
            <person name="Kim K.R."/>
            <person name="Lee J.K."/>
            <person name="Hao L."/>
            <person name="Jeon C.O."/>
        </authorList>
    </citation>
    <scope>NUCLEOTIDE SEQUENCE</scope>
    <source>
        <strain evidence="1">U1</strain>
    </source>
</reference>
<evidence type="ECO:0000313" key="1">
    <source>
        <dbReference type="EMBL" id="WAC12092.1"/>
    </source>
</evidence>
<dbReference type="Proteomes" id="UP001164653">
    <property type="component" value="Chromosome"/>
</dbReference>
<proteinExistence type="predicted"/>
<organism evidence="1 2">
    <name type="scientific">Dyadobacter pollutisoli</name>
    <dbReference type="NCBI Taxonomy" id="2910158"/>
    <lineage>
        <taxon>Bacteria</taxon>
        <taxon>Pseudomonadati</taxon>
        <taxon>Bacteroidota</taxon>
        <taxon>Cytophagia</taxon>
        <taxon>Cytophagales</taxon>
        <taxon>Spirosomataceae</taxon>
        <taxon>Dyadobacter</taxon>
    </lineage>
</organism>